<gene>
    <name evidence="1" type="ORF">E5329_12310</name>
</gene>
<dbReference type="Proteomes" id="UP000304953">
    <property type="component" value="Unassembled WGS sequence"/>
</dbReference>
<comment type="caution">
    <text evidence="1">The sequence shown here is derived from an EMBL/GenBank/DDBJ whole genome shotgun (WGS) entry which is preliminary data.</text>
</comment>
<reference evidence="1" key="1">
    <citation type="submission" date="2019-04" db="EMBL/GenBank/DDBJ databases">
        <title>Microbes associate with the intestines of laboratory mice.</title>
        <authorList>
            <person name="Navarre W."/>
            <person name="Wong E."/>
            <person name="Huang K."/>
            <person name="Tropini C."/>
            <person name="Ng K."/>
            <person name="Yu B."/>
        </authorList>
    </citation>
    <scope>NUCLEOTIDE SEQUENCE</scope>
    <source>
        <strain evidence="1">NM01_1-7b</strain>
    </source>
</reference>
<protein>
    <submittedName>
        <fullName evidence="1">HAMP domain-containing histidine kinase</fullName>
    </submittedName>
</protein>
<keyword evidence="1" id="KW-0418">Kinase</keyword>
<keyword evidence="2" id="KW-1185">Reference proteome</keyword>
<organism evidence="1 2">
    <name type="scientific">Petralouisia muris</name>
    <dbReference type="NCBI Taxonomy" id="3032872"/>
    <lineage>
        <taxon>Bacteria</taxon>
        <taxon>Bacillati</taxon>
        <taxon>Bacillota</taxon>
        <taxon>Clostridia</taxon>
        <taxon>Lachnospirales</taxon>
        <taxon>Lachnospiraceae</taxon>
        <taxon>Petralouisia</taxon>
    </lineage>
</organism>
<keyword evidence="1" id="KW-0808">Transferase</keyword>
<evidence type="ECO:0000313" key="1">
    <source>
        <dbReference type="EMBL" id="TGY95936.1"/>
    </source>
</evidence>
<name>A0AC61RVG4_9FIRM</name>
<evidence type="ECO:0000313" key="2">
    <source>
        <dbReference type="Proteomes" id="UP000304953"/>
    </source>
</evidence>
<sequence>MDMIKKIAFTASTMLFVLTQVFSFYVIFTSRQEKIDLLKEKERKIYEGALSNFNKKMSHAELKAELSDHVIIYCFRENMPENSALYKEKEELYNSSPYEFDVNNINLAKVDNTGDCVLEKSNNKYILVFFQNDAVRYYQRTTANYTLFYAVDVTYIYEKSRNLVIQEFLISCLASLAMALLLVFLIKKITRPLQVINETQRQLIGSMSHELKTPLTAMKGYSETLLSVKLSPEQEEKSLRYIHQESGRLSRLTEKMMELTRLYEPECKIQLQEVSVEHIFQAVEDNVIYGLQETGIHLKREGDYQGRMKKLDADLMTSFLINLINNSIMASSSGGSVYLGADEHSLWVRDEGCGIPPEEVDKVRKAFYRVDKSRSRKSGNMGLGLALCDQIAAVHHGTMKIESKVGEGTKISIIL</sequence>
<proteinExistence type="predicted"/>
<accession>A0AC61RVG4</accession>
<dbReference type="EMBL" id="SRYA01000022">
    <property type="protein sequence ID" value="TGY95936.1"/>
    <property type="molecule type" value="Genomic_DNA"/>
</dbReference>